<keyword evidence="5" id="KW-0547">Nucleotide-binding</keyword>
<reference evidence="11 12" key="1">
    <citation type="submission" date="2020-08" db="EMBL/GenBank/DDBJ databases">
        <title>Sequencing the genomes of 1000 actinobacteria strains.</title>
        <authorList>
            <person name="Klenk H.-P."/>
        </authorList>
    </citation>
    <scope>NUCLEOTIDE SEQUENCE [LARGE SCALE GENOMIC DNA]</scope>
    <source>
        <strain evidence="11 12">DSM 103125</strain>
    </source>
</reference>
<dbReference type="PANTHER" id="PTHR24421:SF10">
    <property type="entry name" value="NITRATE_NITRITE SENSOR PROTEIN NARQ"/>
    <property type="match status" value="1"/>
</dbReference>
<proteinExistence type="predicted"/>
<comment type="caution">
    <text evidence="11">The sequence shown here is derived from an EMBL/GenBank/DDBJ whole genome shotgun (WGS) entry which is preliminary data.</text>
</comment>
<feature type="domain" description="Histidine kinase/HSP90-like ATPase" evidence="9">
    <location>
        <begin position="348"/>
        <end position="438"/>
    </location>
</feature>
<protein>
    <recommendedName>
        <fullName evidence="2">histidine kinase</fullName>
        <ecNumber evidence="2">2.7.13.3</ecNumber>
    </recommendedName>
</protein>
<evidence type="ECO:0000256" key="7">
    <source>
        <dbReference type="ARBA" id="ARBA00022840"/>
    </source>
</evidence>
<gene>
    <name evidence="11" type="ORF">HNR20_000572</name>
</gene>
<evidence type="ECO:0000259" key="10">
    <source>
        <dbReference type="Pfam" id="PF07730"/>
    </source>
</evidence>
<evidence type="ECO:0000256" key="6">
    <source>
        <dbReference type="ARBA" id="ARBA00022777"/>
    </source>
</evidence>
<dbReference type="InterPro" id="IPR011712">
    <property type="entry name" value="Sig_transdc_His_kin_sub3_dim/P"/>
</dbReference>
<organism evidence="11 12">
    <name type="scientific">Micromonospora parathelypteridis</name>
    <dbReference type="NCBI Taxonomy" id="1839617"/>
    <lineage>
        <taxon>Bacteria</taxon>
        <taxon>Bacillati</taxon>
        <taxon>Actinomycetota</taxon>
        <taxon>Actinomycetes</taxon>
        <taxon>Micromonosporales</taxon>
        <taxon>Micromonosporaceae</taxon>
        <taxon>Micromonospora</taxon>
    </lineage>
</organism>
<dbReference type="InterPro" id="IPR036890">
    <property type="entry name" value="HATPase_C_sf"/>
</dbReference>
<dbReference type="GO" id="GO:0000155">
    <property type="term" value="F:phosphorelay sensor kinase activity"/>
    <property type="evidence" value="ECO:0007669"/>
    <property type="project" value="InterPro"/>
</dbReference>
<dbReference type="GO" id="GO:0016020">
    <property type="term" value="C:membrane"/>
    <property type="evidence" value="ECO:0007669"/>
    <property type="project" value="InterPro"/>
</dbReference>
<name>A0A840VH24_9ACTN</name>
<keyword evidence="4" id="KW-0808">Transferase</keyword>
<keyword evidence="7" id="KW-0067">ATP-binding</keyword>
<evidence type="ECO:0000256" key="5">
    <source>
        <dbReference type="ARBA" id="ARBA00022741"/>
    </source>
</evidence>
<evidence type="ECO:0000256" key="8">
    <source>
        <dbReference type="ARBA" id="ARBA00023012"/>
    </source>
</evidence>
<dbReference type="Gene3D" id="1.20.5.1930">
    <property type="match status" value="1"/>
</dbReference>
<comment type="catalytic activity">
    <reaction evidence="1">
        <text>ATP + protein L-histidine = ADP + protein N-phospho-L-histidine.</text>
        <dbReference type="EC" id="2.7.13.3"/>
    </reaction>
</comment>
<evidence type="ECO:0000256" key="2">
    <source>
        <dbReference type="ARBA" id="ARBA00012438"/>
    </source>
</evidence>
<keyword evidence="3" id="KW-0597">Phosphoprotein</keyword>
<dbReference type="RefSeq" id="WP_184176226.1">
    <property type="nucleotide sequence ID" value="NZ_BMNF01000008.1"/>
</dbReference>
<feature type="domain" description="Signal transduction histidine kinase subgroup 3 dimerisation and phosphoacceptor" evidence="10">
    <location>
        <begin position="232"/>
        <end position="294"/>
    </location>
</feature>
<dbReference type="Pfam" id="PF07730">
    <property type="entry name" value="HisKA_3"/>
    <property type="match status" value="1"/>
</dbReference>
<dbReference type="EC" id="2.7.13.3" evidence="2"/>
<evidence type="ECO:0000259" key="9">
    <source>
        <dbReference type="Pfam" id="PF02518"/>
    </source>
</evidence>
<evidence type="ECO:0000256" key="3">
    <source>
        <dbReference type="ARBA" id="ARBA00022553"/>
    </source>
</evidence>
<evidence type="ECO:0000256" key="1">
    <source>
        <dbReference type="ARBA" id="ARBA00000085"/>
    </source>
</evidence>
<dbReference type="Pfam" id="PF02518">
    <property type="entry name" value="HATPase_c"/>
    <property type="match status" value="1"/>
</dbReference>
<dbReference type="SUPFAM" id="SSF55874">
    <property type="entry name" value="ATPase domain of HSP90 chaperone/DNA topoisomerase II/histidine kinase"/>
    <property type="match status" value="1"/>
</dbReference>
<keyword evidence="8" id="KW-0902">Two-component regulatory system</keyword>
<keyword evidence="6 11" id="KW-0418">Kinase</keyword>
<sequence>MTGRAVFIRLWAGIRSLARPVGQLPPLSRRGQLFDALVALGLGLVAIEAGVNDRPSPDRIEFSRGEPLPGHLVPPRPPDPVWPPFLPVEDDGTGWTAALLILVVLPLLFRRRYPLGVLWVVLATAVLVNDNPAALRLSFFACVVAGYSAAVFSPYKILALASLPAAAILHAGLQSDASSVSDSSVPFLILLPIAVAAEGLRRWKQHADEGRARMSAMEHEQIEALRRATEFERARIARELHDVVTHNVSVMVIQAGAARKVMGSRPEDARAALLAVEAGGRAAMTELRHVMGLLTMNGDVIGPEGETDLAPQPGLDGLDALVQRIRDSGVEVELVVRGQRGPLPSGIELTVYRLVQEALTNTVKHATGASVRVLVEYAGDHLRVEVTDTGGRAGATAGTGTGRGLIGLRERLSVYGGTLQAGPRLTGGYRVQAFIPVDQS</sequence>
<dbReference type="PANTHER" id="PTHR24421">
    <property type="entry name" value="NITRATE/NITRITE SENSOR PROTEIN NARX-RELATED"/>
    <property type="match status" value="1"/>
</dbReference>
<dbReference type="GO" id="GO:0005524">
    <property type="term" value="F:ATP binding"/>
    <property type="evidence" value="ECO:0007669"/>
    <property type="project" value="UniProtKB-KW"/>
</dbReference>
<dbReference type="Proteomes" id="UP000586947">
    <property type="component" value="Unassembled WGS sequence"/>
</dbReference>
<dbReference type="InterPro" id="IPR003594">
    <property type="entry name" value="HATPase_dom"/>
</dbReference>
<dbReference type="Gene3D" id="3.30.565.10">
    <property type="entry name" value="Histidine kinase-like ATPase, C-terminal domain"/>
    <property type="match status" value="1"/>
</dbReference>
<keyword evidence="12" id="KW-1185">Reference proteome</keyword>
<accession>A0A840VH24</accession>
<dbReference type="GO" id="GO:0046983">
    <property type="term" value="F:protein dimerization activity"/>
    <property type="evidence" value="ECO:0007669"/>
    <property type="project" value="InterPro"/>
</dbReference>
<dbReference type="EMBL" id="JACHDP010000001">
    <property type="protein sequence ID" value="MBB5476067.1"/>
    <property type="molecule type" value="Genomic_DNA"/>
</dbReference>
<evidence type="ECO:0000313" key="12">
    <source>
        <dbReference type="Proteomes" id="UP000586947"/>
    </source>
</evidence>
<dbReference type="InterPro" id="IPR050482">
    <property type="entry name" value="Sensor_HK_TwoCompSys"/>
</dbReference>
<dbReference type="AlphaFoldDB" id="A0A840VH24"/>
<evidence type="ECO:0000256" key="4">
    <source>
        <dbReference type="ARBA" id="ARBA00022679"/>
    </source>
</evidence>
<dbReference type="CDD" id="cd16917">
    <property type="entry name" value="HATPase_UhpB-NarQ-NarX-like"/>
    <property type="match status" value="1"/>
</dbReference>
<evidence type="ECO:0000313" key="11">
    <source>
        <dbReference type="EMBL" id="MBB5476067.1"/>
    </source>
</evidence>